<dbReference type="InterPro" id="IPR016667">
    <property type="entry name" value="Caps_polysacc_synth_CpsB/CapC"/>
</dbReference>
<dbReference type="PANTHER" id="PTHR39181">
    <property type="entry name" value="TYROSINE-PROTEIN PHOSPHATASE YWQE"/>
    <property type="match status" value="1"/>
</dbReference>
<evidence type="ECO:0000313" key="6">
    <source>
        <dbReference type="EMBL" id="GAA0319344.1"/>
    </source>
</evidence>
<keyword evidence="7" id="KW-1185">Reference proteome</keyword>
<keyword evidence="3 5" id="KW-0904">Protein phosphatase</keyword>
<dbReference type="Gene3D" id="3.20.20.140">
    <property type="entry name" value="Metal-dependent hydrolases"/>
    <property type="match status" value="1"/>
</dbReference>
<evidence type="ECO:0000313" key="7">
    <source>
        <dbReference type="Proteomes" id="UP001500782"/>
    </source>
</evidence>
<protein>
    <recommendedName>
        <fullName evidence="5">Tyrosine-protein phosphatase</fullName>
        <ecNumber evidence="5">3.1.3.48</ecNumber>
    </recommendedName>
</protein>
<sequence>MIDIHCHILPNVDDGPTSMTESIEMAKKAVAEGIQTIIATPHHKNGSYENSKQTILQNVQALNDVLVQENIPLQILSGQEVRINGDILTDLKAEEILTMVDGGKYLFVELPSGTVPRFTEKMLYDIQMEGLTPVIVHPERNQAIAEHPELLYQFVKKGALTQVTAASVTGHFGKKIKKFSLDCIDANLTHFIASDAHNTHNRTFLMEEAYDVIRQEFGREMVYLFRENAELLVEGKAVYKEIPERIKKKKFLGIF</sequence>
<organism evidence="6 7">
    <name type="scientific">Bacillus carboniphilus</name>
    <dbReference type="NCBI Taxonomy" id="86663"/>
    <lineage>
        <taxon>Bacteria</taxon>
        <taxon>Bacillati</taxon>
        <taxon>Bacillota</taxon>
        <taxon>Bacilli</taxon>
        <taxon>Bacillales</taxon>
        <taxon>Bacillaceae</taxon>
        <taxon>Bacillus</taxon>
    </lineage>
</organism>
<dbReference type="Pfam" id="PF19567">
    <property type="entry name" value="CpsB_CapC"/>
    <property type="match status" value="1"/>
</dbReference>
<comment type="catalytic activity">
    <reaction evidence="4 5">
        <text>O-phospho-L-tyrosyl-[protein] + H2O = L-tyrosyl-[protein] + phosphate</text>
        <dbReference type="Rhea" id="RHEA:10684"/>
        <dbReference type="Rhea" id="RHEA-COMP:10136"/>
        <dbReference type="Rhea" id="RHEA-COMP:20101"/>
        <dbReference type="ChEBI" id="CHEBI:15377"/>
        <dbReference type="ChEBI" id="CHEBI:43474"/>
        <dbReference type="ChEBI" id="CHEBI:46858"/>
        <dbReference type="ChEBI" id="CHEBI:61978"/>
        <dbReference type="EC" id="3.1.3.48"/>
    </reaction>
</comment>
<accession>A0ABN0VWY4</accession>
<dbReference type="PIRSF" id="PIRSF016557">
    <property type="entry name" value="Caps_synth_CpsB"/>
    <property type="match status" value="1"/>
</dbReference>
<evidence type="ECO:0000256" key="1">
    <source>
        <dbReference type="ARBA" id="ARBA00005750"/>
    </source>
</evidence>
<comment type="similarity">
    <text evidence="1 5">Belongs to the metallo-dependent hydrolases superfamily. CpsB/CapC family.</text>
</comment>
<dbReference type="Proteomes" id="UP001500782">
    <property type="component" value="Unassembled WGS sequence"/>
</dbReference>
<reference evidence="7" key="1">
    <citation type="journal article" date="2019" name="Int. J. Syst. Evol. Microbiol.">
        <title>The Global Catalogue of Microorganisms (GCM) 10K type strain sequencing project: providing services to taxonomists for standard genome sequencing and annotation.</title>
        <authorList>
            <consortium name="The Broad Institute Genomics Platform"/>
            <consortium name="The Broad Institute Genome Sequencing Center for Infectious Disease"/>
            <person name="Wu L."/>
            <person name="Ma J."/>
        </authorList>
    </citation>
    <scope>NUCLEOTIDE SEQUENCE [LARGE SCALE GENOMIC DNA]</scope>
    <source>
        <strain evidence="7">JCM 9731</strain>
    </source>
</reference>
<evidence type="ECO:0000256" key="3">
    <source>
        <dbReference type="ARBA" id="ARBA00022912"/>
    </source>
</evidence>
<name>A0ABN0VWY4_9BACI</name>
<dbReference type="SUPFAM" id="SSF89550">
    <property type="entry name" value="PHP domain-like"/>
    <property type="match status" value="1"/>
</dbReference>
<evidence type="ECO:0000256" key="2">
    <source>
        <dbReference type="ARBA" id="ARBA00022801"/>
    </source>
</evidence>
<evidence type="ECO:0000256" key="5">
    <source>
        <dbReference type="PIRNR" id="PIRNR016557"/>
    </source>
</evidence>
<dbReference type="PANTHER" id="PTHR39181:SF1">
    <property type="entry name" value="TYROSINE-PROTEIN PHOSPHATASE YWQE"/>
    <property type="match status" value="1"/>
</dbReference>
<dbReference type="RefSeq" id="WP_343796477.1">
    <property type="nucleotide sequence ID" value="NZ_BAAADJ010000006.1"/>
</dbReference>
<dbReference type="InterPro" id="IPR016195">
    <property type="entry name" value="Pol/histidinol_Pase-like"/>
</dbReference>
<dbReference type="EC" id="3.1.3.48" evidence="5"/>
<comment type="caution">
    <text evidence="6">The sequence shown here is derived from an EMBL/GenBank/DDBJ whole genome shotgun (WGS) entry which is preliminary data.</text>
</comment>
<keyword evidence="2 5" id="KW-0378">Hydrolase</keyword>
<dbReference type="EMBL" id="BAAADJ010000006">
    <property type="protein sequence ID" value="GAA0319344.1"/>
    <property type="molecule type" value="Genomic_DNA"/>
</dbReference>
<proteinExistence type="inferred from homology"/>
<evidence type="ECO:0000256" key="4">
    <source>
        <dbReference type="ARBA" id="ARBA00051722"/>
    </source>
</evidence>
<gene>
    <name evidence="6" type="ORF">GCM10008967_07330</name>
</gene>